<evidence type="ECO:0000256" key="14">
    <source>
        <dbReference type="PIRNR" id="PIRNR006769"/>
    </source>
</evidence>
<comment type="similarity">
    <text evidence="4 14">In the N-terminal section; belongs to the cytidine and deoxycytidylate deaminase family.</text>
</comment>
<dbReference type="NCBIfam" id="TIGR00227">
    <property type="entry name" value="ribD_Cterm"/>
    <property type="match status" value="1"/>
</dbReference>
<dbReference type="InterPro" id="IPR016193">
    <property type="entry name" value="Cytidine_deaminase-like"/>
</dbReference>
<keyword evidence="7 14" id="KW-0479">Metal-binding</keyword>
<dbReference type="PANTHER" id="PTHR38011">
    <property type="entry name" value="DIHYDROFOLATE REDUCTASE FAMILY PROTEIN (AFU_ORTHOLOGUE AFUA_8G06820)"/>
    <property type="match status" value="1"/>
</dbReference>
<dbReference type="PANTHER" id="PTHR38011:SF7">
    <property type="entry name" value="2,5-DIAMINO-6-RIBOSYLAMINO-4(3H)-PYRIMIDINONE 5'-PHOSPHATE REDUCTASE"/>
    <property type="match status" value="1"/>
</dbReference>
<evidence type="ECO:0000313" key="17">
    <source>
        <dbReference type="Proteomes" id="UP000182762"/>
    </source>
</evidence>
<dbReference type="SUPFAM" id="SSF53597">
    <property type="entry name" value="Dihydrofolate reductase-like"/>
    <property type="match status" value="1"/>
</dbReference>
<dbReference type="Gene3D" id="3.40.140.10">
    <property type="entry name" value="Cytidine Deaminase, domain 2"/>
    <property type="match status" value="1"/>
</dbReference>
<comment type="catalytic activity">
    <reaction evidence="13 14">
        <text>2,5-diamino-6-hydroxy-4-(5-phosphoribosylamino)-pyrimidine + H2O + H(+) = 5-amino-6-(5-phospho-D-ribosylamino)uracil + NH4(+)</text>
        <dbReference type="Rhea" id="RHEA:21868"/>
        <dbReference type="ChEBI" id="CHEBI:15377"/>
        <dbReference type="ChEBI" id="CHEBI:15378"/>
        <dbReference type="ChEBI" id="CHEBI:28938"/>
        <dbReference type="ChEBI" id="CHEBI:58453"/>
        <dbReference type="ChEBI" id="CHEBI:58614"/>
        <dbReference type="EC" id="3.5.4.26"/>
    </reaction>
</comment>
<comment type="similarity">
    <text evidence="5 14">In the C-terminal section; belongs to the HTP reductase family.</text>
</comment>
<dbReference type="GeneID" id="93709776"/>
<evidence type="ECO:0000256" key="11">
    <source>
        <dbReference type="ARBA" id="ARBA00023268"/>
    </source>
</evidence>
<comment type="catalytic activity">
    <reaction evidence="12 14">
        <text>5-amino-6-(5-phospho-D-ribitylamino)uracil + NADP(+) = 5-amino-6-(5-phospho-D-ribosylamino)uracil + NADPH + H(+)</text>
        <dbReference type="Rhea" id="RHEA:17845"/>
        <dbReference type="ChEBI" id="CHEBI:15378"/>
        <dbReference type="ChEBI" id="CHEBI:57783"/>
        <dbReference type="ChEBI" id="CHEBI:58349"/>
        <dbReference type="ChEBI" id="CHEBI:58421"/>
        <dbReference type="ChEBI" id="CHEBI:58453"/>
        <dbReference type="EC" id="1.1.1.193"/>
    </reaction>
</comment>
<comment type="caution">
    <text evidence="16">The sequence shown here is derived from an EMBL/GenBank/DDBJ whole genome shotgun (WGS) entry which is preliminary data.</text>
</comment>
<keyword evidence="14" id="KW-0378">Hydrolase</keyword>
<sequence>MNDQAYMKLAIQMASATIGQTKPNPAVGAVVVKDGAIVGMGAHLKAGEPHAEVHALNMAGDKAYGATIYVTLEPCSHYGKTPPCAELIIQKGIKRAVVASLDSNPLVSGRGMEMMKKAGIEVEVGVLEREAKALNPFFLHFMREKRPFVTLKAAMSLDGKIATKTGESKWITGEQARLDGHRLRHSHDGILVGANTVIADNPLLTTRIMGHARHPIRIVLDTTLKVSPEAKIFQDDSAETWIITGNVGEEKKAPFAKEHVSIFSLEQPQNIEHILELLAAKGVQSLLVEGGATVHGAFLQSRLFDEVVSYVAPILIGGKDAPSAFGGAGFSRMAETQHLEIIETSVLGEDLKIVSRKKGK</sequence>
<dbReference type="Proteomes" id="UP000182762">
    <property type="component" value="Unassembled WGS sequence"/>
</dbReference>
<feature type="domain" description="CMP/dCMP-type deaminase" evidence="15">
    <location>
        <begin position="1"/>
        <end position="123"/>
    </location>
</feature>
<keyword evidence="6 14" id="KW-0686">Riboflavin biosynthesis</keyword>
<dbReference type="PIRSF" id="PIRSF006769">
    <property type="entry name" value="RibD"/>
    <property type="match status" value="1"/>
</dbReference>
<evidence type="ECO:0000256" key="6">
    <source>
        <dbReference type="ARBA" id="ARBA00022619"/>
    </source>
</evidence>
<dbReference type="SUPFAM" id="SSF53927">
    <property type="entry name" value="Cytidine deaminase-like"/>
    <property type="match status" value="1"/>
</dbReference>
<evidence type="ECO:0000256" key="12">
    <source>
        <dbReference type="ARBA" id="ARBA00049861"/>
    </source>
</evidence>
<dbReference type="InterPro" id="IPR002734">
    <property type="entry name" value="RibDG_C"/>
</dbReference>
<evidence type="ECO:0000256" key="3">
    <source>
        <dbReference type="ARBA" id="ARBA00004910"/>
    </source>
</evidence>
<dbReference type="Pfam" id="PF01872">
    <property type="entry name" value="RibD_C"/>
    <property type="match status" value="1"/>
</dbReference>
<dbReference type="InterPro" id="IPR011549">
    <property type="entry name" value="RibD_C"/>
</dbReference>
<dbReference type="RefSeq" id="WP_061803506.1">
    <property type="nucleotide sequence ID" value="NZ_FOXX01000002.1"/>
</dbReference>
<evidence type="ECO:0000256" key="10">
    <source>
        <dbReference type="ARBA" id="ARBA00023002"/>
    </source>
</evidence>
<dbReference type="EMBL" id="FOXX01000002">
    <property type="protein sequence ID" value="SFQ35153.1"/>
    <property type="molecule type" value="Genomic_DNA"/>
</dbReference>
<dbReference type="InterPro" id="IPR016192">
    <property type="entry name" value="APOBEC/CMP_deaminase_Zn-bd"/>
</dbReference>
<dbReference type="EC" id="3.5.4.26" evidence="14"/>
<comment type="pathway">
    <text evidence="3 14">Cofactor biosynthesis; riboflavin biosynthesis; 5-amino-6-(D-ribitylamino)uracil from GTP: step 3/4.</text>
</comment>
<keyword evidence="9 14" id="KW-0521">NADP</keyword>
<dbReference type="CDD" id="cd01284">
    <property type="entry name" value="Riboflavin_deaminase-reductase"/>
    <property type="match status" value="1"/>
</dbReference>
<dbReference type="Gene3D" id="3.40.430.10">
    <property type="entry name" value="Dihydrofolate Reductase, subunit A"/>
    <property type="match status" value="1"/>
</dbReference>
<comment type="cofactor">
    <cofactor evidence="14">
        <name>Zn(2+)</name>
        <dbReference type="ChEBI" id="CHEBI:29105"/>
    </cofactor>
    <text evidence="14">Binds 1 zinc ion.</text>
</comment>
<keyword evidence="10 14" id="KW-0560">Oxidoreductase</keyword>
<evidence type="ECO:0000256" key="1">
    <source>
        <dbReference type="ARBA" id="ARBA00002151"/>
    </source>
</evidence>
<keyword evidence="11" id="KW-0511">Multifunctional enzyme</keyword>
<keyword evidence="8 14" id="KW-0862">Zinc</keyword>
<dbReference type="NCBIfam" id="TIGR00326">
    <property type="entry name" value="eubact_ribD"/>
    <property type="match status" value="1"/>
</dbReference>
<dbReference type="InterPro" id="IPR050765">
    <property type="entry name" value="Riboflavin_Biosynth_HTPR"/>
</dbReference>
<evidence type="ECO:0000256" key="9">
    <source>
        <dbReference type="ARBA" id="ARBA00022857"/>
    </source>
</evidence>
<name>A0A1I5XT58_9BACI</name>
<protein>
    <recommendedName>
        <fullName evidence="14">Riboflavin biosynthesis protein RibD</fullName>
    </recommendedName>
    <domain>
        <recommendedName>
            <fullName evidence="14">Diaminohydroxyphosphoribosylaminopyrimidine deaminase</fullName>
            <shortName evidence="14">DRAP deaminase</shortName>
            <ecNumber evidence="14">3.5.4.26</ecNumber>
        </recommendedName>
        <alternativeName>
            <fullName evidence="14">Riboflavin-specific deaminase</fullName>
        </alternativeName>
    </domain>
    <domain>
        <recommendedName>
            <fullName evidence="14">5-amino-6-(5-phosphoribosylamino)uracil reductase</fullName>
            <ecNumber evidence="14">1.1.1.193</ecNumber>
        </recommendedName>
        <alternativeName>
            <fullName evidence="14">HTP reductase</fullName>
        </alternativeName>
    </domain>
</protein>
<dbReference type="Pfam" id="PF00383">
    <property type="entry name" value="dCMP_cyt_deam_1"/>
    <property type="match status" value="1"/>
</dbReference>
<evidence type="ECO:0000313" key="16">
    <source>
        <dbReference type="EMBL" id="SFQ35153.1"/>
    </source>
</evidence>
<proteinExistence type="inferred from homology"/>
<evidence type="ECO:0000256" key="8">
    <source>
        <dbReference type="ARBA" id="ARBA00022833"/>
    </source>
</evidence>
<dbReference type="EC" id="1.1.1.193" evidence="14"/>
<evidence type="ECO:0000256" key="2">
    <source>
        <dbReference type="ARBA" id="ARBA00004882"/>
    </source>
</evidence>
<evidence type="ECO:0000256" key="4">
    <source>
        <dbReference type="ARBA" id="ARBA00005259"/>
    </source>
</evidence>
<dbReference type="InterPro" id="IPR024072">
    <property type="entry name" value="DHFR-like_dom_sf"/>
</dbReference>
<gene>
    <name evidence="16" type="ORF">SAMN02745910_01043</name>
</gene>
<organism evidence="16 17">
    <name type="scientific">Priestia endophytica DSM 13796</name>
    <dbReference type="NCBI Taxonomy" id="1121089"/>
    <lineage>
        <taxon>Bacteria</taxon>
        <taxon>Bacillati</taxon>
        <taxon>Bacillota</taxon>
        <taxon>Bacilli</taxon>
        <taxon>Bacillales</taxon>
        <taxon>Bacillaceae</taxon>
        <taxon>Priestia</taxon>
    </lineage>
</organism>
<evidence type="ECO:0000256" key="7">
    <source>
        <dbReference type="ARBA" id="ARBA00022723"/>
    </source>
</evidence>
<keyword evidence="17" id="KW-1185">Reference proteome</keyword>
<evidence type="ECO:0000256" key="13">
    <source>
        <dbReference type="ARBA" id="ARBA00049886"/>
    </source>
</evidence>
<evidence type="ECO:0000256" key="5">
    <source>
        <dbReference type="ARBA" id="ARBA00007417"/>
    </source>
</evidence>
<evidence type="ECO:0000259" key="15">
    <source>
        <dbReference type="PROSITE" id="PS51747"/>
    </source>
</evidence>
<reference evidence="16 17" key="1">
    <citation type="submission" date="2016-10" db="EMBL/GenBank/DDBJ databases">
        <authorList>
            <person name="Varghese N."/>
            <person name="Submissions S."/>
        </authorList>
    </citation>
    <scope>NUCLEOTIDE SEQUENCE [LARGE SCALE GENOMIC DNA]</scope>
    <source>
        <strain evidence="16 17">DSM 13796</strain>
    </source>
</reference>
<comment type="pathway">
    <text evidence="2 14">Cofactor biosynthesis; riboflavin biosynthesis; 5-amino-6-(D-ribitylamino)uracil from GTP: step 2/4.</text>
</comment>
<comment type="function">
    <text evidence="1 14">Converts 2,5-diamino-6-(ribosylamino)-4(3h)-pyrimidinone 5'-phosphate into 5-amino-6-(ribosylamino)-2,4(1h,3h)-pyrimidinedione 5'-phosphate.</text>
</comment>
<dbReference type="PROSITE" id="PS51747">
    <property type="entry name" value="CYT_DCMP_DEAMINASES_2"/>
    <property type="match status" value="1"/>
</dbReference>
<accession>A0A1I5XT58</accession>
<dbReference type="InterPro" id="IPR004794">
    <property type="entry name" value="Eubact_RibD"/>
</dbReference>
<dbReference type="InterPro" id="IPR002125">
    <property type="entry name" value="CMP_dCMP_dom"/>
</dbReference>
<dbReference type="PROSITE" id="PS00903">
    <property type="entry name" value="CYT_DCMP_DEAMINASES_1"/>
    <property type="match status" value="1"/>
</dbReference>